<comment type="caution">
    <text evidence="7">The sequence shown here is derived from an EMBL/GenBank/DDBJ whole genome shotgun (WGS) entry which is preliminary data.</text>
</comment>
<proteinExistence type="inferred from homology"/>
<gene>
    <name evidence="7" type="ORF">GTG28_07250</name>
</gene>
<evidence type="ECO:0000256" key="3">
    <source>
        <dbReference type="ARBA" id="ARBA00023015"/>
    </source>
</evidence>
<dbReference type="CDD" id="cd00609">
    <property type="entry name" value="AAT_like"/>
    <property type="match status" value="1"/>
</dbReference>
<keyword evidence="5" id="KW-0804">Transcription</keyword>
<dbReference type="SUPFAM" id="SSF46785">
    <property type="entry name" value="Winged helix' DNA-binding domain"/>
    <property type="match status" value="1"/>
</dbReference>
<dbReference type="GO" id="GO:0003677">
    <property type="term" value="F:DNA binding"/>
    <property type="evidence" value="ECO:0007669"/>
    <property type="project" value="UniProtKB-KW"/>
</dbReference>
<dbReference type="PANTHER" id="PTHR46577:SF1">
    <property type="entry name" value="HTH-TYPE TRANSCRIPTIONAL REGULATORY PROTEIN GABR"/>
    <property type="match status" value="1"/>
</dbReference>
<protein>
    <submittedName>
        <fullName evidence="7">Aminotransferase class I/II-fold pyridoxal phosphate-dependent enzyme</fullName>
    </submittedName>
</protein>
<dbReference type="InterPro" id="IPR036390">
    <property type="entry name" value="WH_DNA-bd_sf"/>
</dbReference>
<keyword evidence="8" id="KW-1185">Reference proteome</keyword>
<dbReference type="Pfam" id="PF00392">
    <property type="entry name" value="GntR"/>
    <property type="match status" value="1"/>
</dbReference>
<keyword evidence="4" id="KW-0238">DNA-binding</keyword>
<name>A0A6L8LUZ1_9VIBR</name>
<organism evidence="7 8">
    <name type="scientific">Vibrio tetraodonis subsp. pristinus</name>
    <dbReference type="NCBI Taxonomy" id="2695891"/>
    <lineage>
        <taxon>Bacteria</taxon>
        <taxon>Pseudomonadati</taxon>
        <taxon>Pseudomonadota</taxon>
        <taxon>Gammaproteobacteria</taxon>
        <taxon>Vibrionales</taxon>
        <taxon>Vibrionaceae</taxon>
        <taxon>Vibrio</taxon>
    </lineage>
</organism>
<dbReference type="CDD" id="cd07377">
    <property type="entry name" value="WHTH_GntR"/>
    <property type="match status" value="1"/>
</dbReference>
<dbReference type="Gene3D" id="3.40.640.10">
    <property type="entry name" value="Type I PLP-dependent aspartate aminotransferase-like (Major domain)"/>
    <property type="match status" value="1"/>
</dbReference>
<reference evidence="7 8" key="1">
    <citation type="submission" date="2020-01" db="EMBL/GenBank/DDBJ databases">
        <title>Draft Genome Sequence of Vibrio sp. strain OCN044, Isolated from a Healthy Coral at Palmyra Atoll.</title>
        <authorList>
            <person name="Videau P."/>
            <person name="Loughran R."/>
            <person name="Esquivel A."/>
            <person name="Deadmond M."/>
            <person name="Paddock B.E."/>
            <person name="Saw J.H."/>
            <person name="Ushijima B."/>
        </authorList>
    </citation>
    <scope>NUCLEOTIDE SEQUENCE [LARGE SCALE GENOMIC DNA]</scope>
    <source>
        <strain evidence="7 8">OCN044</strain>
    </source>
</reference>
<dbReference type="InterPro" id="IPR000524">
    <property type="entry name" value="Tscrpt_reg_HTH_GntR"/>
</dbReference>
<dbReference type="Proteomes" id="UP000478571">
    <property type="component" value="Unassembled WGS sequence"/>
</dbReference>
<dbReference type="SMART" id="SM00345">
    <property type="entry name" value="HTH_GNTR"/>
    <property type="match status" value="1"/>
</dbReference>
<feature type="domain" description="HTH gntR-type" evidence="6">
    <location>
        <begin position="16"/>
        <end position="84"/>
    </location>
</feature>
<dbReference type="Gene3D" id="1.10.10.10">
    <property type="entry name" value="Winged helix-like DNA-binding domain superfamily/Winged helix DNA-binding domain"/>
    <property type="match status" value="1"/>
</dbReference>
<dbReference type="SUPFAM" id="SSF53383">
    <property type="entry name" value="PLP-dependent transferases"/>
    <property type="match status" value="1"/>
</dbReference>
<dbReference type="EMBL" id="WWEU01000002">
    <property type="protein sequence ID" value="MYM59016.1"/>
    <property type="molecule type" value="Genomic_DNA"/>
</dbReference>
<evidence type="ECO:0000256" key="4">
    <source>
        <dbReference type="ARBA" id="ARBA00023125"/>
    </source>
</evidence>
<dbReference type="PROSITE" id="PS50949">
    <property type="entry name" value="HTH_GNTR"/>
    <property type="match status" value="1"/>
</dbReference>
<dbReference type="InterPro" id="IPR051446">
    <property type="entry name" value="HTH_trans_reg/aminotransferase"/>
</dbReference>
<sequence>MALIDVGDLTLSGGKETLQQQLFNAVKAKIVGGLWPLQGRLPSSRKLSIELGISRNTVNGAYEQLVAEGYVESKPGSGFYVSLELPGNFLPEMDTDCPIVQPLVSANRNASFDRGVPELKQFPMKTWHRLIQRHALRVSLLGSQDIQGCMALRLALSEYLSASRSVSCSADNIIITAGAQQALMIAAMSVLSSHDTILMEQPGYTQMAKIIELNHYQLEPLQVREFIGFDLQDVFRSHARALYITPSNQYPMGTTLDTEARLQLVKWAQKRQSWIIEDDYDSEFQFAHRPYSCLQGLAAQIGLSKHVMYTGSMSKVMFNGLRLGYLVVPQFHVQRCLEIKDALSGDSPSHTQAALADFISEGHLLRHIRKMRRLYKLKYQTLIDSFELHLGKNVIVISQAAGLHVTVKWEGGISEQEWVERAASYDINIQALSYYEHSRAVNRSWQAVVLGFGNMPLEEIGPNIELLARLFKS</sequence>
<keyword evidence="2" id="KW-0663">Pyridoxal phosphate</keyword>
<keyword evidence="7" id="KW-0808">Transferase</keyword>
<dbReference type="GO" id="GO:0008483">
    <property type="term" value="F:transaminase activity"/>
    <property type="evidence" value="ECO:0007669"/>
    <property type="project" value="UniProtKB-KW"/>
</dbReference>
<comment type="similarity">
    <text evidence="1">In the C-terminal section; belongs to the class-I pyridoxal-phosphate-dependent aminotransferase family.</text>
</comment>
<dbReference type="Pfam" id="PF00155">
    <property type="entry name" value="Aminotran_1_2"/>
    <property type="match status" value="1"/>
</dbReference>
<evidence type="ECO:0000256" key="2">
    <source>
        <dbReference type="ARBA" id="ARBA00022898"/>
    </source>
</evidence>
<accession>A0A6L8LUZ1</accession>
<dbReference type="GO" id="GO:0003700">
    <property type="term" value="F:DNA-binding transcription factor activity"/>
    <property type="evidence" value="ECO:0007669"/>
    <property type="project" value="InterPro"/>
</dbReference>
<keyword evidence="3" id="KW-0805">Transcription regulation</keyword>
<evidence type="ECO:0000313" key="7">
    <source>
        <dbReference type="EMBL" id="MYM59016.1"/>
    </source>
</evidence>
<dbReference type="AlphaFoldDB" id="A0A6L8LUZ1"/>
<dbReference type="InterPro" id="IPR015421">
    <property type="entry name" value="PyrdxlP-dep_Trfase_major"/>
</dbReference>
<dbReference type="GO" id="GO:0030170">
    <property type="term" value="F:pyridoxal phosphate binding"/>
    <property type="evidence" value="ECO:0007669"/>
    <property type="project" value="InterPro"/>
</dbReference>
<evidence type="ECO:0000259" key="6">
    <source>
        <dbReference type="PROSITE" id="PS50949"/>
    </source>
</evidence>
<dbReference type="PANTHER" id="PTHR46577">
    <property type="entry name" value="HTH-TYPE TRANSCRIPTIONAL REGULATORY PROTEIN GABR"/>
    <property type="match status" value="1"/>
</dbReference>
<dbReference type="PRINTS" id="PR00035">
    <property type="entry name" value="HTHGNTR"/>
</dbReference>
<keyword evidence="7" id="KW-0032">Aminotransferase</keyword>
<dbReference type="InterPro" id="IPR015424">
    <property type="entry name" value="PyrdxlP-dep_Trfase"/>
</dbReference>
<dbReference type="InterPro" id="IPR004839">
    <property type="entry name" value="Aminotransferase_I/II_large"/>
</dbReference>
<evidence type="ECO:0000256" key="1">
    <source>
        <dbReference type="ARBA" id="ARBA00005384"/>
    </source>
</evidence>
<dbReference type="InterPro" id="IPR036388">
    <property type="entry name" value="WH-like_DNA-bd_sf"/>
</dbReference>
<evidence type="ECO:0000313" key="8">
    <source>
        <dbReference type="Proteomes" id="UP000478571"/>
    </source>
</evidence>
<evidence type="ECO:0000256" key="5">
    <source>
        <dbReference type="ARBA" id="ARBA00023163"/>
    </source>
</evidence>